<name>A0AAC9U1A3_9GAMM</name>
<dbReference type="InterPro" id="IPR002078">
    <property type="entry name" value="Sigma_54_int"/>
</dbReference>
<keyword evidence="1" id="KW-0547">Nucleotide-binding</keyword>
<dbReference type="SMART" id="SM00382">
    <property type="entry name" value="AAA"/>
    <property type="match status" value="1"/>
</dbReference>
<dbReference type="InterPro" id="IPR009057">
    <property type="entry name" value="Homeodomain-like_sf"/>
</dbReference>
<dbReference type="Gene3D" id="1.10.10.60">
    <property type="entry name" value="Homeodomain-like"/>
    <property type="match status" value="1"/>
</dbReference>
<proteinExistence type="predicted"/>
<dbReference type="FunFam" id="3.40.50.300:FF:000006">
    <property type="entry name" value="DNA-binding transcriptional regulator NtrC"/>
    <property type="match status" value="1"/>
</dbReference>
<dbReference type="PANTHER" id="PTHR32071">
    <property type="entry name" value="TRANSCRIPTIONAL REGULATORY PROTEIN"/>
    <property type="match status" value="1"/>
</dbReference>
<keyword evidence="5" id="KW-0804">Transcription</keyword>
<dbReference type="AlphaFoldDB" id="A0AAC9U1A3"/>
<dbReference type="PRINTS" id="PR01590">
    <property type="entry name" value="HTHFIS"/>
</dbReference>
<gene>
    <name evidence="7" type="ORF">CFF01_11120</name>
</gene>
<reference evidence="7 8" key="1">
    <citation type="submission" date="2017-06" db="EMBL/GenBank/DDBJ databases">
        <title>Complete genome sequence of Shewanella marisflavi EP1 associated with anaerobic 2,4-dinitrotoluene reduction and salt tolerance.</title>
        <authorList>
            <person name="Huang J."/>
        </authorList>
    </citation>
    <scope>NUCLEOTIDE SEQUENCE [LARGE SCALE GENOMIC DNA]</scope>
    <source>
        <strain evidence="7 8">EP1</strain>
    </source>
</reference>
<evidence type="ECO:0000313" key="7">
    <source>
        <dbReference type="EMBL" id="ASJ97092.1"/>
    </source>
</evidence>
<protein>
    <submittedName>
        <fullName evidence="7">Sigma-54-dependent Fis family transcriptional regulator</fullName>
    </submittedName>
</protein>
<dbReference type="PANTHER" id="PTHR32071:SF120">
    <property type="entry name" value="TRANSCRIPTIONAL REGULATOR-RELATED"/>
    <property type="match status" value="1"/>
</dbReference>
<keyword evidence="4" id="KW-0238">DNA-binding</keyword>
<dbReference type="Proteomes" id="UP000198233">
    <property type="component" value="Chromosome"/>
</dbReference>
<organism evidence="7 8">
    <name type="scientific">Shewanella marisflavi</name>
    <dbReference type="NCBI Taxonomy" id="260364"/>
    <lineage>
        <taxon>Bacteria</taxon>
        <taxon>Pseudomonadati</taxon>
        <taxon>Pseudomonadota</taxon>
        <taxon>Gammaproteobacteria</taxon>
        <taxon>Alteromonadales</taxon>
        <taxon>Shewanellaceae</taxon>
        <taxon>Shewanella</taxon>
    </lineage>
</organism>
<accession>A0AAC9U1A3</accession>
<dbReference type="EMBL" id="CP022272">
    <property type="protein sequence ID" value="ASJ97092.1"/>
    <property type="molecule type" value="Genomic_DNA"/>
</dbReference>
<dbReference type="Gene3D" id="3.40.50.300">
    <property type="entry name" value="P-loop containing nucleotide triphosphate hydrolases"/>
    <property type="match status" value="1"/>
</dbReference>
<dbReference type="PROSITE" id="PS00688">
    <property type="entry name" value="SIGMA54_INTERACT_3"/>
    <property type="match status" value="1"/>
</dbReference>
<dbReference type="KEGG" id="smav:CFF01_11120"/>
<dbReference type="GO" id="GO:0043565">
    <property type="term" value="F:sequence-specific DNA binding"/>
    <property type="evidence" value="ECO:0007669"/>
    <property type="project" value="InterPro"/>
</dbReference>
<dbReference type="CDD" id="cd00009">
    <property type="entry name" value="AAA"/>
    <property type="match status" value="1"/>
</dbReference>
<dbReference type="InterPro" id="IPR025943">
    <property type="entry name" value="Sigma_54_int_dom_ATP-bd_2"/>
</dbReference>
<dbReference type="PROSITE" id="PS00676">
    <property type="entry name" value="SIGMA54_INTERACT_2"/>
    <property type="match status" value="1"/>
</dbReference>
<sequence length="456" mass="51852">MSNRNRNLAHKERNILVLNLTDERCFTNKQTDSSQWQFNLACTLECAYQTLQHTPCQVAIAVIDSAHQQVVLRAVELLSARQPDLLWVALSVDCPKKMKELCFCFTDYFLDLHHLPIDWPRLEHTLGHLYGMAKINEQWSQKHPSNKPASFFFGKSEAMQSLRDTLYKVAKSDETVLIGGETGTGKGLCANLIHSLSGRKNGPFITVNCGALPPTLIHSELFGHEKGAFTGADRQYIGRIERADKGTLFLDEIGDLSLELQINLLHFLEEHYIERIGGQSTTDVDCRIIFATHVNLENAIEEGRFREDLYYRINIIQIEIPSLRQHKIDIPLLAEDFLARLAPPNRRVAFNQDALQAMTQYQWPGNVRELKNRIQRAIIMAESDVITEADLGIKLACPANDESDVVDFAKHRTEIDTELLLAAIKRNHHNISAAARELNISRTTFYRLIKKCKITL</sequence>
<keyword evidence="3" id="KW-0805">Transcription regulation</keyword>
<evidence type="ECO:0000313" key="8">
    <source>
        <dbReference type="Proteomes" id="UP000198233"/>
    </source>
</evidence>
<dbReference type="GO" id="GO:0006355">
    <property type="term" value="P:regulation of DNA-templated transcription"/>
    <property type="evidence" value="ECO:0007669"/>
    <property type="project" value="InterPro"/>
</dbReference>
<dbReference type="Pfam" id="PF02954">
    <property type="entry name" value="HTH_8"/>
    <property type="match status" value="1"/>
</dbReference>
<dbReference type="GO" id="GO:0005524">
    <property type="term" value="F:ATP binding"/>
    <property type="evidence" value="ECO:0007669"/>
    <property type="project" value="UniProtKB-KW"/>
</dbReference>
<dbReference type="SUPFAM" id="SSF46689">
    <property type="entry name" value="Homeodomain-like"/>
    <property type="match status" value="1"/>
</dbReference>
<dbReference type="Pfam" id="PF25601">
    <property type="entry name" value="AAA_lid_14"/>
    <property type="match status" value="1"/>
</dbReference>
<dbReference type="InterPro" id="IPR003593">
    <property type="entry name" value="AAA+_ATPase"/>
</dbReference>
<dbReference type="Pfam" id="PF20161">
    <property type="entry name" value="VpsR"/>
    <property type="match status" value="1"/>
</dbReference>
<dbReference type="PROSITE" id="PS50045">
    <property type="entry name" value="SIGMA54_INTERACT_4"/>
    <property type="match status" value="1"/>
</dbReference>
<dbReference type="RefSeq" id="WP_088904833.1">
    <property type="nucleotide sequence ID" value="NZ_CP022272.1"/>
</dbReference>
<evidence type="ECO:0000256" key="2">
    <source>
        <dbReference type="ARBA" id="ARBA00022840"/>
    </source>
</evidence>
<evidence type="ECO:0000256" key="4">
    <source>
        <dbReference type="ARBA" id="ARBA00023125"/>
    </source>
</evidence>
<evidence type="ECO:0000256" key="3">
    <source>
        <dbReference type="ARBA" id="ARBA00023015"/>
    </source>
</evidence>
<dbReference type="InterPro" id="IPR027417">
    <property type="entry name" value="P-loop_NTPase"/>
</dbReference>
<evidence type="ECO:0000256" key="5">
    <source>
        <dbReference type="ARBA" id="ARBA00023163"/>
    </source>
</evidence>
<dbReference type="InterPro" id="IPR058031">
    <property type="entry name" value="AAA_lid_NorR"/>
</dbReference>
<dbReference type="InterPro" id="IPR002197">
    <property type="entry name" value="HTH_Fis"/>
</dbReference>
<dbReference type="InterPro" id="IPR025944">
    <property type="entry name" value="Sigma_54_int_dom_CS"/>
</dbReference>
<evidence type="ECO:0000259" key="6">
    <source>
        <dbReference type="PROSITE" id="PS50045"/>
    </source>
</evidence>
<feature type="domain" description="Sigma-54 factor interaction" evidence="6">
    <location>
        <begin position="152"/>
        <end position="379"/>
    </location>
</feature>
<dbReference type="SUPFAM" id="SSF52540">
    <property type="entry name" value="P-loop containing nucleoside triphosphate hydrolases"/>
    <property type="match status" value="1"/>
</dbReference>
<keyword evidence="2" id="KW-0067">ATP-binding</keyword>
<dbReference type="Pfam" id="PF00158">
    <property type="entry name" value="Sigma54_activat"/>
    <property type="match status" value="1"/>
</dbReference>
<dbReference type="InterPro" id="IPR045343">
    <property type="entry name" value="VpsR"/>
</dbReference>
<dbReference type="Gene3D" id="1.10.8.60">
    <property type="match status" value="1"/>
</dbReference>
<evidence type="ECO:0000256" key="1">
    <source>
        <dbReference type="ARBA" id="ARBA00022741"/>
    </source>
</evidence>